<dbReference type="AlphaFoldDB" id="A0A409WS21"/>
<gene>
    <name evidence="2" type="ORF">CVT26_015177</name>
</gene>
<reference evidence="2 3" key="1">
    <citation type="journal article" date="2018" name="Evol. Lett.">
        <title>Horizontal gene cluster transfer increased hallucinogenic mushroom diversity.</title>
        <authorList>
            <person name="Reynolds H.T."/>
            <person name="Vijayakumar V."/>
            <person name="Gluck-Thaler E."/>
            <person name="Korotkin H.B."/>
            <person name="Matheny P.B."/>
            <person name="Slot J.C."/>
        </authorList>
    </citation>
    <scope>NUCLEOTIDE SEQUENCE [LARGE SCALE GENOMIC DNA]</scope>
    <source>
        <strain evidence="2 3">SRW20</strain>
    </source>
</reference>
<proteinExistence type="predicted"/>
<dbReference type="EMBL" id="NHYE01004885">
    <property type="protein sequence ID" value="PPQ81287.1"/>
    <property type="molecule type" value="Genomic_DNA"/>
</dbReference>
<feature type="compositionally biased region" description="Acidic residues" evidence="1">
    <location>
        <begin position="987"/>
        <end position="999"/>
    </location>
</feature>
<name>A0A409WS21_9AGAR</name>
<feature type="region of interest" description="Disordered" evidence="1">
    <location>
        <begin position="965"/>
        <end position="1022"/>
    </location>
</feature>
<keyword evidence="3" id="KW-1185">Reference proteome</keyword>
<feature type="region of interest" description="Disordered" evidence="1">
    <location>
        <begin position="141"/>
        <end position="188"/>
    </location>
</feature>
<feature type="compositionally biased region" description="Low complexity" evidence="1">
    <location>
        <begin position="10"/>
        <end position="25"/>
    </location>
</feature>
<organism evidence="2 3">
    <name type="scientific">Gymnopilus dilepis</name>
    <dbReference type="NCBI Taxonomy" id="231916"/>
    <lineage>
        <taxon>Eukaryota</taxon>
        <taxon>Fungi</taxon>
        <taxon>Dikarya</taxon>
        <taxon>Basidiomycota</taxon>
        <taxon>Agaricomycotina</taxon>
        <taxon>Agaricomycetes</taxon>
        <taxon>Agaricomycetidae</taxon>
        <taxon>Agaricales</taxon>
        <taxon>Agaricineae</taxon>
        <taxon>Hymenogastraceae</taxon>
        <taxon>Gymnopilus</taxon>
    </lineage>
</organism>
<dbReference type="InParanoid" id="A0A409WS21"/>
<evidence type="ECO:0000313" key="3">
    <source>
        <dbReference type="Proteomes" id="UP000284706"/>
    </source>
</evidence>
<feature type="region of interest" description="Disordered" evidence="1">
    <location>
        <begin position="1"/>
        <end position="117"/>
    </location>
</feature>
<feature type="compositionally biased region" description="Low complexity" evidence="1">
    <location>
        <begin position="537"/>
        <end position="566"/>
    </location>
</feature>
<accession>A0A409WS21</accession>
<dbReference type="Proteomes" id="UP000284706">
    <property type="component" value="Unassembled WGS sequence"/>
</dbReference>
<evidence type="ECO:0000313" key="2">
    <source>
        <dbReference type="EMBL" id="PPQ81287.1"/>
    </source>
</evidence>
<feature type="region of interest" description="Disordered" evidence="1">
    <location>
        <begin position="525"/>
        <end position="604"/>
    </location>
</feature>
<feature type="compositionally biased region" description="Acidic residues" evidence="1">
    <location>
        <begin position="1009"/>
        <end position="1022"/>
    </location>
</feature>
<sequence length="1022" mass="114090">MSSSAPKKLPTAVTTRSRAAVAATPVPEPNQGSSAASRGNSKQSSSVNPTVEHTPSTAGVGGENLRGRTDQRGPDTSRSQVDRLVDSYGGAAGAKAARRSQSVDSSRNRSGERVSSTVATNVSVDILNQILVRLSAIEQAQETHGQGRDAVRKSVTPESSESPEPEHGSSAKGKGVDPLNWGNVGIPENELDPEVQRALHQQVKTSNSTKEVQNSQEREASVVQSEYEAAMDEIDRQYLAAKKAAAEKFSGMRAATGSDVAGRQSRIATTPMSADVEQLIIRAAGDDLSAHRAREVNFSDRVHPDSLLGRVFHASGRACGDGDYMPYKRDGFSARSQYPSAVRSEASDVVVRYKPLAPTPPDKYDGEATILKYYKFITQYTRFCNEARLPEEDRVIKCADYLTGKAYRWHSSVVSFDLGKYDTLQALFVGLFNYCFPPNFRMKERQKLENFTQGKYTVAEYAADLNIKFQMIGGYTPPQRIYKLWNGLRTELQSALWREGLDYERSSWDDIIRVATRHEIAEQIETGQKSAQRKEQQGQGKSDQGGKKPYFNNNNKGNSSSSQKGGPEQEKKPSGNKNNNFKDNKRSENASGSNSSSRKDDSKPGISCWKCGGAHYSKHCDQNQTVKSQKKGNPPGSKEKPSGSKSFNINVAMDTENQLMALDNSTESNDDAGAYAINIDAAMCGVDVTEEETESVMTESVDDEATEPTFASSFAEGARLIYDPDAGQFTEGRLGDPVCELLEEHLDSMRPFPGDPRGEERVLKRFCVYRTDGGRKFVIMDEVTGEDELVDTTLVYDPSFLIGRWYAIKCTQRARVRVKPLRRWHKRTPVGWPWGSIHTANAAWKLNTGRSFHKWVASPRRVRERLNDRFYVGWDWSNEKRGFVIDEFTGVHADIDLRHLSNPKFDIRHWYYKHWVKSLKAEYVETYSTFDFSRDLHNLFGDQSPEGEEDELEFIFDDSYEFTRSDFDTDSDSSFSGPDLESVSSSSDDESDFDDDSDGYESPGLEYVGDSESEDWYDIYTK</sequence>
<feature type="compositionally biased region" description="Low complexity" evidence="1">
    <location>
        <begin position="972"/>
        <end position="986"/>
    </location>
</feature>
<protein>
    <recommendedName>
        <fullName evidence="4">Retrotransposon gag domain-containing protein</fullName>
    </recommendedName>
</protein>
<feature type="compositionally biased region" description="Polar residues" evidence="1">
    <location>
        <begin position="30"/>
        <end position="57"/>
    </location>
</feature>
<dbReference type="STRING" id="231916.A0A409WS21"/>
<evidence type="ECO:0008006" key="4">
    <source>
        <dbReference type="Google" id="ProtNLM"/>
    </source>
</evidence>
<feature type="region of interest" description="Disordered" evidence="1">
    <location>
        <begin position="622"/>
        <end position="647"/>
    </location>
</feature>
<evidence type="ECO:0000256" key="1">
    <source>
        <dbReference type="SAM" id="MobiDB-lite"/>
    </source>
</evidence>
<comment type="caution">
    <text evidence="2">The sequence shown here is derived from an EMBL/GenBank/DDBJ whole genome shotgun (WGS) entry which is preliminary data.</text>
</comment>
<feature type="compositionally biased region" description="Basic and acidic residues" evidence="1">
    <location>
        <begin position="65"/>
        <end position="85"/>
    </location>
</feature>
<dbReference type="OrthoDB" id="3205788at2759"/>